<dbReference type="Proteomes" id="UP000650524">
    <property type="component" value="Unassembled WGS sequence"/>
</dbReference>
<dbReference type="Gene3D" id="3.40.50.150">
    <property type="entry name" value="Vaccinia Virus protein VP39"/>
    <property type="match status" value="1"/>
</dbReference>
<dbReference type="GO" id="GO:0008168">
    <property type="term" value="F:methyltransferase activity"/>
    <property type="evidence" value="ECO:0007669"/>
    <property type="project" value="UniProtKB-KW"/>
</dbReference>
<organism evidence="3 4">
    <name type="scientific">Candidatus Desulfacyla euxinica</name>
    <dbReference type="NCBI Taxonomy" id="2841693"/>
    <lineage>
        <taxon>Bacteria</taxon>
        <taxon>Deltaproteobacteria</taxon>
        <taxon>Candidatus Desulfacyla</taxon>
    </lineage>
</organism>
<dbReference type="AlphaFoldDB" id="A0A8J6N3V1"/>
<dbReference type="CDD" id="cd02440">
    <property type="entry name" value="AdoMet_MTases"/>
    <property type="match status" value="1"/>
</dbReference>
<dbReference type="EMBL" id="JACNJD010000340">
    <property type="protein sequence ID" value="MBC8179054.1"/>
    <property type="molecule type" value="Genomic_DNA"/>
</dbReference>
<feature type="transmembrane region" description="Helical" evidence="1">
    <location>
        <begin position="20"/>
        <end position="38"/>
    </location>
</feature>
<sequence length="254" mass="29349">MSKEANHTIYEPERTPWGQVFLLVVIVGFVFITATACAPRMIEVDGHRVFNPEYLWYLESEDRDRWQKPGQVIESLELSEGDVIADIGAGGGYFTERFSKRVGKGGHVYAVDVQDIMITLLKNRVNREKLDNVTVIKGRFETPMLPSKSVDTAFFSSVYKEISERIEYMKEVRKSLKREGRVAILEFYKNGIFPGPEYGDRMYQSQVIEELEKAGFLLIQSFDFLPQEYFLVFGIKEDRTVRGPKIHRKSQLLE</sequence>
<keyword evidence="3" id="KW-0808">Transferase</keyword>
<evidence type="ECO:0000259" key="2">
    <source>
        <dbReference type="Pfam" id="PF13847"/>
    </source>
</evidence>
<evidence type="ECO:0000256" key="1">
    <source>
        <dbReference type="SAM" id="Phobius"/>
    </source>
</evidence>
<evidence type="ECO:0000313" key="3">
    <source>
        <dbReference type="EMBL" id="MBC8179054.1"/>
    </source>
</evidence>
<keyword evidence="1" id="KW-0472">Membrane</keyword>
<keyword evidence="1" id="KW-1133">Transmembrane helix</keyword>
<reference evidence="3 4" key="1">
    <citation type="submission" date="2020-08" db="EMBL/GenBank/DDBJ databases">
        <title>Bridging the membrane lipid divide: bacteria of the FCB group superphylum have the potential to synthesize archaeal ether lipids.</title>
        <authorList>
            <person name="Villanueva L."/>
            <person name="Von Meijenfeldt F.A.B."/>
            <person name="Westbye A.B."/>
            <person name="Yadav S."/>
            <person name="Hopmans E.C."/>
            <person name="Dutilh B.E."/>
            <person name="Sinninghe Damste J.S."/>
        </authorList>
    </citation>
    <scope>NUCLEOTIDE SEQUENCE [LARGE SCALE GENOMIC DNA]</scope>
    <source>
        <strain evidence="3">NIOZ-UU27</strain>
    </source>
</reference>
<comment type="caution">
    <text evidence="3">The sequence shown here is derived from an EMBL/GenBank/DDBJ whole genome shotgun (WGS) entry which is preliminary data.</text>
</comment>
<dbReference type="PANTHER" id="PTHR43861">
    <property type="entry name" value="TRANS-ACONITATE 2-METHYLTRANSFERASE-RELATED"/>
    <property type="match status" value="1"/>
</dbReference>
<dbReference type="InterPro" id="IPR025714">
    <property type="entry name" value="Methyltranfer_dom"/>
</dbReference>
<name>A0A8J6N3V1_9DELT</name>
<accession>A0A8J6N3V1</accession>
<dbReference type="GO" id="GO:0032259">
    <property type="term" value="P:methylation"/>
    <property type="evidence" value="ECO:0007669"/>
    <property type="project" value="UniProtKB-KW"/>
</dbReference>
<protein>
    <submittedName>
        <fullName evidence="3">Methyltransferase domain-containing protein</fullName>
    </submittedName>
</protein>
<keyword evidence="1" id="KW-0812">Transmembrane</keyword>
<proteinExistence type="predicted"/>
<dbReference type="Pfam" id="PF13847">
    <property type="entry name" value="Methyltransf_31"/>
    <property type="match status" value="1"/>
</dbReference>
<gene>
    <name evidence="3" type="ORF">H8E19_16745</name>
</gene>
<keyword evidence="3" id="KW-0489">Methyltransferase</keyword>
<dbReference type="SUPFAM" id="SSF53335">
    <property type="entry name" value="S-adenosyl-L-methionine-dependent methyltransferases"/>
    <property type="match status" value="1"/>
</dbReference>
<dbReference type="InterPro" id="IPR029063">
    <property type="entry name" value="SAM-dependent_MTases_sf"/>
</dbReference>
<evidence type="ECO:0000313" key="4">
    <source>
        <dbReference type="Proteomes" id="UP000650524"/>
    </source>
</evidence>
<feature type="domain" description="Methyltransferase" evidence="2">
    <location>
        <begin position="79"/>
        <end position="188"/>
    </location>
</feature>